<keyword evidence="2" id="KW-0560">Oxidoreductase</keyword>
<evidence type="ECO:0000313" key="4">
    <source>
        <dbReference type="Proteomes" id="UP000061603"/>
    </source>
</evidence>
<dbReference type="Pfam" id="PF00866">
    <property type="entry name" value="Ring_hydroxyl_B"/>
    <property type="match status" value="1"/>
</dbReference>
<dbReference type="SUPFAM" id="SSF54427">
    <property type="entry name" value="NTF2-like"/>
    <property type="match status" value="1"/>
</dbReference>
<dbReference type="EMBL" id="CP010554">
    <property type="protein sequence ID" value="AJP47625.1"/>
    <property type="molecule type" value="Genomic_DNA"/>
</dbReference>
<evidence type="ECO:0000256" key="1">
    <source>
        <dbReference type="ARBA" id="ARBA00009570"/>
    </source>
</evidence>
<proteinExistence type="inferred from homology"/>
<dbReference type="Proteomes" id="UP000061603">
    <property type="component" value="Chromosome"/>
</dbReference>
<protein>
    <submittedName>
        <fullName evidence="3">Aromatic-ring-hydroxylating dioxygenase</fullName>
    </submittedName>
</protein>
<dbReference type="RefSeq" id="WP_202635855.1">
    <property type="nucleotide sequence ID" value="NZ_CP010554.1"/>
</dbReference>
<organism evidence="3 4">
    <name type="scientific">Rugosibacter aromaticivorans</name>
    <dbReference type="NCBI Taxonomy" id="1565605"/>
    <lineage>
        <taxon>Bacteria</taxon>
        <taxon>Pseudomonadati</taxon>
        <taxon>Pseudomonadota</taxon>
        <taxon>Betaproteobacteria</taxon>
        <taxon>Nitrosomonadales</taxon>
        <taxon>Sterolibacteriaceae</taxon>
        <taxon>Rugosibacter</taxon>
    </lineage>
</organism>
<comment type="similarity">
    <text evidence="1">Belongs to the bacterial ring-hydroxylating dioxygenase beta subunit family.</text>
</comment>
<evidence type="ECO:0000256" key="2">
    <source>
        <dbReference type="ARBA" id="ARBA00023002"/>
    </source>
</evidence>
<dbReference type="NCBIfam" id="NF007479">
    <property type="entry name" value="PRK10069.1"/>
    <property type="match status" value="1"/>
</dbReference>
<dbReference type="CDD" id="cd00667">
    <property type="entry name" value="ring_hydroxylating_dioxygenases_beta"/>
    <property type="match status" value="1"/>
</dbReference>
<dbReference type="KEGG" id="rbu:PG1C_02390"/>
<dbReference type="InterPro" id="IPR000391">
    <property type="entry name" value="Rng_hydr_dOase-bsu"/>
</dbReference>
<evidence type="ECO:0000313" key="3">
    <source>
        <dbReference type="EMBL" id="AJP47625.1"/>
    </source>
</evidence>
<dbReference type="AlphaFoldDB" id="A0A0C5J6U5"/>
<gene>
    <name evidence="3" type="ORF">PG1C_02390</name>
</gene>
<keyword evidence="3" id="KW-0223">Dioxygenase</keyword>
<dbReference type="HOGENOM" id="CLU_102527_1_0_4"/>
<dbReference type="Gene3D" id="3.10.450.50">
    <property type="match status" value="1"/>
</dbReference>
<accession>A0A0C5J6U5</accession>
<keyword evidence="4" id="KW-1185">Reference proteome</keyword>
<dbReference type="STRING" id="1565605.PG1C_02390"/>
<dbReference type="GO" id="GO:0019380">
    <property type="term" value="P:3-phenylpropionate catabolic process"/>
    <property type="evidence" value="ECO:0007669"/>
    <property type="project" value="TreeGrafter"/>
</dbReference>
<sequence>MGNAELKLAPAAPVSFEQEYAIGKFLLMEARVLDEERYPEWLDLLTEDIRYQIPVPLTTYRRNRASTTALKPLFIIDDGFPGLKQRAAREATGLVWLNDPATRHLRMVNNIEVEATDTPNEFFVRSKFLLYRGRRDKDIVSHAGWREDILRQTSQGFRVARRVVHLLERVVMDKNLNMFF</sequence>
<dbReference type="InterPro" id="IPR032710">
    <property type="entry name" value="NTF2-like_dom_sf"/>
</dbReference>
<dbReference type="PANTHER" id="PTHR41534:SF2">
    <property type="entry name" value="3-PHENYLPROPIONATE_CINNAMIC ACID DIOXYGENASE SUBUNIT BETA"/>
    <property type="match status" value="1"/>
</dbReference>
<name>A0A0C5J6U5_9PROT</name>
<dbReference type="PANTHER" id="PTHR41534">
    <property type="entry name" value="BLR3401 PROTEIN"/>
    <property type="match status" value="1"/>
</dbReference>
<reference evidence="3 4" key="1">
    <citation type="journal article" date="2015" name="Genome Announc.">
        <title>Complete Genome Sequence of a Novel Bacterium within the Family Rhodocyclaceae That Degrades Polycyclic Aromatic Hydrocarbons.</title>
        <authorList>
            <person name="Singleton D.R."/>
            <person name="Dickey A.N."/>
            <person name="Scholl E.H."/>
            <person name="Wright F.A."/>
            <person name="Aitken M.D."/>
        </authorList>
    </citation>
    <scope>NUCLEOTIDE SEQUENCE [LARGE SCALE GENOMIC DNA]</scope>
    <source>
        <strain evidence="4">PG1-Ca6</strain>
    </source>
</reference>
<dbReference type="GO" id="GO:0051213">
    <property type="term" value="F:dioxygenase activity"/>
    <property type="evidence" value="ECO:0007669"/>
    <property type="project" value="UniProtKB-KW"/>
</dbReference>